<dbReference type="AlphaFoldDB" id="A0A5D4KF94"/>
<comment type="caution">
    <text evidence="2">The sequence shown here is derived from an EMBL/GenBank/DDBJ whole genome shotgun (WGS) entry which is preliminary data.</text>
</comment>
<protein>
    <recommendedName>
        <fullName evidence="1">YopX protein domain-containing protein</fullName>
    </recommendedName>
</protein>
<gene>
    <name evidence="2" type="ORF">FZC79_10280</name>
</gene>
<dbReference type="RefSeq" id="WP_148946726.1">
    <property type="nucleotide sequence ID" value="NZ_VTEH01000006.1"/>
</dbReference>
<dbReference type="Gene3D" id="2.30.30.290">
    <property type="entry name" value="YopX-like domains"/>
    <property type="match status" value="1"/>
</dbReference>
<feature type="domain" description="YopX protein" evidence="1">
    <location>
        <begin position="47"/>
        <end position="121"/>
    </location>
</feature>
<evidence type="ECO:0000259" key="1">
    <source>
        <dbReference type="Pfam" id="PF09643"/>
    </source>
</evidence>
<dbReference type="Proteomes" id="UP000323317">
    <property type="component" value="Unassembled WGS sequence"/>
</dbReference>
<organism evidence="2 3">
    <name type="scientific">Rossellomorea vietnamensis</name>
    <dbReference type="NCBI Taxonomy" id="218284"/>
    <lineage>
        <taxon>Bacteria</taxon>
        <taxon>Bacillati</taxon>
        <taxon>Bacillota</taxon>
        <taxon>Bacilli</taxon>
        <taxon>Bacillales</taxon>
        <taxon>Bacillaceae</taxon>
        <taxon>Rossellomorea</taxon>
    </lineage>
</organism>
<name>A0A5D4KF94_9BACI</name>
<dbReference type="Pfam" id="PF09643">
    <property type="entry name" value="YopX"/>
    <property type="match status" value="1"/>
</dbReference>
<dbReference type="InterPro" id="IPR019096">
    <property type="entry name" value="YopX_protein"/>
</dbReference>
<accession>A0A5D4KF94</accession>
<dbReference type="EMBL" id="VTEH01000006">
    <property type="protein sequence ID" value="TYR75549.1"/>
    <property type="molecule type" value="Genomic_DNA"/>
</dbReference>
<sequence>MREIKMRGYSVERLCADSQWVEGFGVMTTEYADGKKDYTMFTDFGNYQVYGKSVGEFTGLKDKNGTPIYEGDIVAHNDDSPNCKVVFEDGCFIIKELSQSNNEWYLYTEAELVKIVGNIYEGESQ</sequence>
<reference evidence="2 3" key="1">
    <citation type="submission" date="2019-08" db="EMBL/GenBank/DDBJ databases">
        <title>Bacillus genomes from the desert of Cuatro Cienegas, Coahuila.</title>
        <authorList>
            <person name="Olmedo-Alvarez G."/>
        </authorList>
    </citation>
    <scope>NUCLEOTIDE SEQUENCE [LARGE SCALE GENOMIC DNA]</scope>
    <source>
        <strain evidence="2 3">CH40_1T</strain>
    </source>
</reference>
<dbReference type="SUPFAM" id="SSF159006">
    <property type="entry name" value="YopX-like"/>
    <property type="match status" value="1"/>
</dbReference>
<evidence type="ECO:0000313" key="2">
    <source>
        <dbReference type="EMBL" id="TYR75549.1"/>
    </source>
</evidence>
<evidence type="ECO:0000313" key="3">
    <source>
        <dbReference type="Proteomes" id="UP000323317"/>
    </source>
</evidence>
<proteinExistence type="predicted"/>
<dbReference type="InterPro" id="IPR023385">
    <property type="entry name" value="YopX-like_C"/>
</dbReference>